<dbReference type="RefSeq" id="WP_379561339.1">
    <property type="nucleotide sequence ID" value="NZ_JBHRTB010000010.1"/>
</dbReference>
<reference evidence="2" key="1">
    <citation type="journal article" date="2019" name="Int. J. Syst. Evol. Microbiol.">
        <title>The Global Catalogue of Microorganisms (GCM) 10K type strain sequencing project: providing services to taxonomists for standard genome sequencing and annotation.</title>
        <authorList>
            <consortium name="The Broad Institute Genomics Platform"/>
            <consortium name="The Broad Institute Genome Sequencing Center for Infectious Disease"/>
            <person name="Wu L."/>
            <person name="Ma J."/>
        </authorList>
    </citation>
    <scope>NUCLEOTIDE SEQUENCE [LARGE SCALE GENOMIC DNA]</scope>
    <source>
        <strain evidence="2">KCTC 52366</strain>
    </source>
</reference>
<dbReference type="EMBL" id="JBHRTB010000010">
    <property type="protein sequence ID" value="MFC3144545.1"/>
    <property type="molecule type" value="Genomic_DNA"/>
</dbReference>
<gene>
    <name evidence="1" type="ORF">ACFOGP_17605</name>
</gene>
<comment type="caution">
    <text evidence="1">The sequence shown here is derived from an EMBL/GenBank/DDBJ whole genome shotgun (WGS) entry which is preliminary data.</text>
</comment>
<dbReference type="Proteomes" id="UP001595632">
    <property type="component" value="Unassembled WGS sequence"/>
</dbReference>
<accession>A0ABV7GX57</accession>
<protein>
    <recommendedName>
        <fullName evidence="3">4,5-dihydroxyphthalate decarboxylase</fullName>
    </recommendedName>
</protein>
<evidence type="ECO:0000313" key="2">
    <source>
        <dbReference type="Proteomes" id="UP001595632"/>
    </source>
</evidence>
<keyword evidence="2" id="KW-1185">Reference proteome</keyword>
<dbReference type="Gene3D" id="3.40.190.10">
    <property type="entry name" value="Periplasmic binding protein-like II"/>
    <property type="match status" value="2"/>
</dbReference>
<name>A0ABV7GX57_9RHOB</name>
<evidence type="ECO:0000313" key="1">
    <source>
        <dbReference type="EMBL" id="MFC3144545.1"/>
    </source>
</evidence>
<organism evidence="1 2">
    <name type="scientific">Psychromarinibacter halotolerans</name>
    <dbReference type="NCBI Taxonomy" id="1775175"/>
    <lineage>
        <taxon>Bacteria</taxon>
        <taxon>Pseudomonadati</taxon>
        <taxon>Pseudomonadota</taxon>
        <taxon>Alphaproteobacteria</taxon>
        <taxon>Rhodobacterales</taxon>
        <taxon>Paracoccaceae</taxon>
        <taxon>Psychromarinibacter</taxon>
    </lineage>
</organism>
<sequence length="338" mass="37601">MLLRPYDQFTPLLMGDVPVDGAELEVDWKAPLSIRMPEDVDVAEVSFNRYVLARGRSEEDLLGIPAYVLRGFRHRNFFVRRDSDLTELSQLCGRRLATNSWSDSGTLWARAALRDAGVGMDDVEWIVGQFDAHTASRPLYSGDLVPPADATRLEDGDTLMQALLEGRVDAITTAFAPPCVFTPDGPIRRLVLNYPAVEAAYHDRCGVYPAFHIMAFRRSYAMENPDIVVATCVALRKSWEVWWLKARRFAEASPWSMADLDNMAGRFADDTPPFGQHSAGHRRMLKTICAEQYAQGLVPQATDPKSLFAGFDEVLGLCGLSEADLFTPDELPSLGGRL</sequence>
<evidence type="ECO:0008006" key="3">
    <source>
        <dbReference type="Google" id="ProtNLM"/>
    </source>
</evidence>
<proteinExistence type="predicted"/>
<dbReference type="SUPFAM" id="SSF53850">
    <property type="entry name" value="Periplasmic binding protein-like II"/>
    <property type="match status" value="1"/>
</dbReference>